<reference evidence="1 2" key="1">
    <citation type="journal article" date="2011" name="Mol. Biol. Evol.">
        <title>Comparative genomic analysis of fruiting body formation in Myxococcales.</title>
        <authorList>
            <person name="Huntley S."/>
            <person name="Hamann N."/>
            <person name="Wegener-Feldbrugge S."/>
            <person name="Treuner-Lange A."/>
            <person name="Kube M."/>
            <person name="Reinhardt R."/>
            <person name="Klages S."/>
            <person name="Muller R."/>
            <person name="Ronning C.M."/>
            <person name="Nierman W.C."/>
            <person name="Sogaard-Andersen L."/>
        </authorList>
    </citation>
    <scope>NUCLEOTIDE SEQUENCE [LARGE SCALE GENOMIC DNA]</scope>
    <source>
        <strain evidence="1 2">DW4/3-1</strain>
    </source>
</reference>
<dbReference type="Gene3D" id="3.40.50.1820">
    <property type="entry name" value="alpha/beta hydrolase"/>
    <property type="match status" value="1"/>
</dbReference>
<sequence length="87" mass="9605">METFPLQGVLRRNRLTVLRGQGHFAMNEAPELFVREVLAFIDARLTARRDSRPPAGPRALGAHPAWVQRARTPLPVGVIDGRVLGAL</sequence>
<evidence type="ECO:0000313" key="1">
    <source>
        <dbReference type="EMBL" id="ADO75302.1"/>
    </source>
</evidence>
<keyword evidence="2" id="KW-1185">Reference proteome</keyword>
<dbReference type="EMBL" id="CP002271">
    <property type="protein sequence ID" value="ADO75302.1"/>
    <property type="molecule type" value="Genomic_DNA"/>
</dbReference>
<dbReference type="AlphaFoldDB" id="E3FH86"/>
<evidence type="ECO:0000313" key="2">
    <source>
        <dbReference type="Proteomes" id="UP000001351"/>
    </source>
</evidence>
<dbReference type="KEGG" id="sur:STAUR_7547"/>
<dbReference type="InterPro" id="IPR029058">
    <property type="entry name" value="AB_hydrolase_fold"/>
</dbReference>
<protein>
    <submittedName>
        <fullName evidence="1">Uncharacterized protein</fullName>
    </submittedName>
</protein>
<accession>E3FH86</accession>
<dbReference type="OrthoDB" id="64748at2"/>
<name>E3FH86_STIAD</name>
<dbReference type="RefSeq" id="WP_013377893.1">
    <property type="nucleotide sequence ID" value="NC_014623.1"/>
</dbReference>
<dbReference type="HOGENOM" id="CLU_2481824_0_0_7"/>
<dbReference type="STRING" id="378806.STAUR_7547"/>
<dbReference type="Proteomes" id="UP000001351">
    <property type="component" value="Chromosome"/>
</dbReference>
<proteinExistence type="predicted"/>
<gene>
    <name evidence="1" type="ordered locus">STAUR_7547</name>
</gene>
<dbReference type="SUPFAM" id="SSF53474">
    <property type="entry name" value="alpha/beta-Hydrolases"/>
    <property type="match status" value="1"/>
</dbReference>
<organism evidence="1 2">
    <name type="scientific">Stigmatella aurantiaca (strain DW4/3-1)</name>
    <dbReference type="NCBI Taxonomy" id="378806"/>
    <lineage>
        <taxon>Bacteria</taxon>
        <taxon>Pseudomonadati</taxon>
        <taxon>Myxococcota</taxon>
        <taxon>Myxococcia</taxon>
        <taxon>Myxococcales</taxon>
        <taxon>Cystobacterineae</taxon>
        <taxon>Archangiaceae</taxon>
        <taxon>Stigmatella</taxon>
    </lineage>
</organism>